<protein>
    <recommendedName>
        <fullName evidence="5">glutathione transferase</fullName>
        <ecNumber evidence="5">2.5.1.18</ecNumber>
    </recommendedName>
</protein>
<dbReference type="CDD" id="cd03075">
    <property type="entry name" value="GST_N_Mu"/>
    <property type="match status" value="1"/>
</dbReference>
<evidence type="ECO:0000313" key="10">
    <source>
        <dbReference type="EMBL" id="QGA89086.1"/>
    </source>
</evidence>
<evidence type="ECO:0000256" key="5">
    <source>
        <dbReference type="ARBA" id="ARBA00012452"/>
    </source>
</evidence>
<dbReference type="PANTHER" id="PTHR11571">
    <property type="entry name" value="GLUTATHIONE S-TRANSFERASE"/>
    <property type="match status" value="1"/>
</dbReference>
<dbReference type="Gene3D" id="1.20.1050.10">
    <property type="match status" value="1"/>
</dbReference>
<feature type="domain" description="GST N-terminal" evidence="8">
    <location>
        <begin position="1"/>
        <end position="88"/>
    </location>
</feature>
<dbReference type="InterPro" id="IPR036249">
    <property type="entry name" value="Thioredoxin-like_sf"/>
</dbReference>
<dbReference type="PROSITE" id="PS50405">
    <property type="entry name" value="GST_CTER"/>
    <property type="match status" value="1"/>
</dbReference>
<dbReference type="InterPro" id="IPR004045">
    <property type="entry name" value="Glutathione_S-Trfase_N"/>
</dbReference>
<dbReference type="SUPFAM" id="SSF52833">
    <property type="entry name" value="Thioredoxin-like"/>
    <property type="match status" value="1"/>
</dbReference>
<evidence type="ECO:0000259" key="8">
    <source>
        <dbReference type="PROSITE" id="PS50404"/>
    </source>
</evidence>
<feature type="domain" description="GST C-terminal" evidence="9">
    <location>
        <begin position="90"/>
        <end position="209"/>
    </location>
</feature>
<proteinExistence type="evidence at transcript level"/>
<comment type="similarity">
    <text evidence="3">Belongs to the GST superfamily. Mu family.</text>
</comment>
<comment type="function">
    <text evidence="1">GST isoenzymes appear to play a central role in the parasite detoxification system. Other functions are also suspected including a role in increasing the solubility of haematin in the parasite gut.</text>
</comment>
<dbReference type="AlphaFoldDB" id="A0A5Q0V302"/>
<dbReference type="InterPro" id="IPR040079">
    <property type="entry name" value="Glutathione_S-Trfase"/>
</dbReference>
<dbReference type="GO" id="GO:0006749">
    <property type="term" value="P:glutathione metabolic process"/>
    <property type="evidence" value="ECO:0007669"/>
    <property type="project" value="TreeGrafter"/>
</dbReference>
<evidence type="ECO:0000256" key="3">
    <source>
        <dbReference type="ARBA" id="ARBA00005861"/>
    </source>
</evidence>
<dbReference type="FunFam" id="1.20.1050.10:FF:000003">
    <property type="entry name" value="Glutathione S-transferase 2"/>
    <property type="match status" value="1"/>
</dbReference>
<evidence type="ECO:0000256" key="1">
    <source>
        <dbReference type="ARBA" id="ARBA00002446"/>
    </source>
</evidence>
<evidence type="ECO:0000256" key="2">
    <source>
        <dbReference type="ARBA" id="ARBA00003701"/>
    </source>
</evidence>
<dbReference type="Pfam" id="PF02798">
    <property type="entry name" value="GST_N"/>
    <property type="match status" value="1"/>
</dbReference>
<evidence type="ECO:0000256" key="6">
    <source>
        <dbReference type="ARBA" id="ARBA00022679"/>
    </source>
</evidence>
<comment type="catalytic activity">
    <reaction evidence="7">
        <text>RX + glutathione = an S-substituted glutathione + a halide anion + H(+)</text>
        <dbReference type="Rhea" id="RHEA:16437"/>
        <dbReference type="ChEBI" id="CHEBI:15378"/>
        <dbReference type="ChEBI" id="CHEBI:16042"/>
        <dbReference type="ChEBI" id="CHEBI:17792"/>
        <dbReference type="ChEBI" id="CHEBI:57925"/>
        <dbReference type="ChEBI" id="CHEBI:90779"/>
        <dbReference type="EC" id="2.5.1.18"/>
    </reaction>
</comment>
<dbReference type="InterPro" id="IPR003081">
    <property type="entry name" value="GST_mu"/>
</dbReference>
<dbReference type="SUPFAM" id="SSF47616">
    <property type="entry name" value="GST C-terminal domain-like"/>
    <property type="match status" value="1"/>
</dbReference>
<dbReference type="Pfam" id="PF14497">
    <property type="entry name" value="GST_C_3"/>
    <property type="match status" value="1"/>
</dbReference>
<dbReference type="InterPro" id="IPR050213">
    <property type="entry name" value="GST_superfamily"/>
</dbReference>
<name>A0A5Q0V302_PHYAT</name>
<comment type="subunit">
    <text evidence="4">Homodimer.</text>
</comment>
<dbReference type="InterPro" id="IPR036282">
    <property type="entry name" value="Glutathione-S-Trfase_C_sf"/>
</dbReference>
<dbReference type="EMBL" id="MK814857">
    <property type="protein sequence ID" value="QGA89086.1"/>
    <property type="molecule type" value="mRNA"/>
</dbReference>
<evidence type="ECO:0000256" key="4">
    <source>
        <dbReference type="ARBA" id="ARBA00011738"/>
    </source>
</evidence>
<organism evidence="10">
    <name type="scientific">Physella acuta</name>
    <name type="common">Acute bladder snail</name>
    <name type="synonym">Physa acuta</name>
    <dbReference type="NCBI Taxonomy" id="109671"/>
    <lineage>
        <taxon>Eukaryota</taxon>
        <taxon>Metazoa</taxon>
        <taxon>Spiralia</taxon>
        <taxon>Lophotrochozoa</taxon>
        <taxon>Mollusca</taxon>
        <taxon>Gastropoda</taxon>
        <taxon>Heterobranchia</taxon>
        <taxon>Euthyneura</taxon>
        <taxon>Panpulmonata</taxon>
        <taxon>Hygrophila</taxon>
        <taxon>Lymnaeoidea</taxon>
        <taxon>Physidae</taxon>
        <taxon>Physella</taxon>
    </lineage>
</organism>
<dbReference type="InterPro" id="IPR010987">
    <property type="entry name" value="Glutathione-S-Trfase_C-like"/>
</dbReference>
<comment type="function">
    <text evidence="2">Conjugation of reduced glutathione to a wide number of exogenous and endogenous hydrophobic electrophiles.</text>
</comment>
<sequence>MPSRLGYWAIRGLAQPIRLLLTYVGEDFNDDRYVQGDGPTFSRDEWMKVKNTLGLDFPNLPYYIDDEVKLTQSNTILRYLGRKYKLYGETPKENAEVDLLLDVIMDVRNGFVRLCYGPEITDAVRQEYVQQVKAALDSLEKFLGDKKFFVGDKVTICDFHIYEMFDQHKLFEPSLFEGRKSLNEYLHRFEELPKIKEYRSSDKCIVRPINNKTAKFR</sequence>
<reference evidence="10" key="1">
    <citation type="submission" date="2019-04" db="EMBL/GenBank/DDBJ databases">
        <title>Effects of endosulfan in genes related to detoxification and stress response on Physella acuta.</title>
        <authorList>
            <person name="Martinez-Guitarte J.-L."/>
            <person name="Alonso M."/>
            <person name="Muniz-Gonzalez A.-B."/>
        </authorList>
    </citation>
    <scope>NUCLEOTIDE SEQUENCE</scope>
</reference>
<evidence type="ECO:0000256" key="7">
    <source>
        <dbReference type="ARBA" id="ARBA00047960"/>
    </source>
</evidence>
<dbReference type="SFLD" id="SFLDS00019">
    <property type="entry name" value="Glutathione_Transferase_(cytos"/>
    <property type="match status" value="1"/>
</dbReference>
<dbReference type="SFLD" id="SFLDG00363">
    <property type="entry name" value="AMPS_(cytGST):_Alpha-__Mu-__Pi"/>
    <property type="match status" value="1"/>
</dbReference>
<dbReference type="PANTHER" id="PTHR11571:SF222">
    <property type="entry name" value="GLUTATHIONE TRANSFERASE"/>
    <property type="match status" value="1"/>
</dbReference>
<keyword evidence="6 10" id="KW-0808">Transferase</keyword>
<dbReference type="PROSITE" id="PS50404">
    <property type="entry name" value="GST_NTER"/>
    <property type="match status" value="1"/>
</dbReference>
<dbReference type="EC" id="2.5.1.18" evidence="5"/>
<dbReference type="GO" id="GO:0004364">
    <property type="term" value="F:glutathione transferase activity"/>
    <property type="evidence" value="ECO:0007669"/>
    <property type="project" value="UniProtKB-EC"/>
</dbReference>
<dbReference type="InterPro" id="IPR004046">
    <property type="entry name" value="GST_C"/>
</dbReference>
<evidence type="ECO:0000259" key="9">
    <source>
        <dbReference type="PROSITE" id="PS50405"/>
    </source>
</evidence>
<accession>A0A5Q0V302</accession>
<dbReference type="Gene3D" id="3.40.30.10">
    <property type="entry name" value="Glutaredoxin"/>
    <property type="match status" value="1"/>
</dbReference>
<dbReference type="PRINTS" id="PR01267">
    <property type="entry name" value="GSTRNSFRASEM"/>
</dbReference>
<dbReference type="SFLD" id="SFLDG01205">
    <property type="entry name" value="AMPS.1"/>
    <property type="match status" value="1"/>
</dbReference>